<evidence type="ECO:0000313" key="1">
    <source>
        <dbReference type="EMBL" id="GHE71021.1"/>
    </source>
</evidence>
<proteinExistence type="predicted"/>
<dbReference type="InterPro" id="IPR033457">
    <property type="entry name" value="DUF5133"/>
</dbReference>
<dbReference type="Pfam" id="PF17196">
    <property type="entry name" value="DUF5133"/>
    <property type="match status" value="1"/>
</dbReference>
<accession>A0A918ZVN7</accession>
<dbReference type="EMBL" id="BNBC01000010">
    <property type="protein sequence ID" value="GHE71021.1"/>
    <property type="molecule type" value="Genomic_DNA"/>
</dbReference>
<name>A0A918ZVN7_9ACTN</name>
<dbReference type="AlphaFoldDB" id="A0A918ZVN7"/>
<organism evidence="1 2">
    <name type="scientific">Streptomyces spiralis</name>
    <dbReference type="NCBI Taxonomy" id="66376"/>
    <lineage>
        <taxon>Bacteria</taxon>
        <taxon>Bacillati</taxon>
        <taxon>Actinomycetota</taxon>
        <taxon>Actinomycetes</taxon>
        <taxon>Kitasatosporales</taxon>
        <taxon>Streptomycetaceae</taxon>
        <taxon>Streptomyces</taxon>
    </lineage>
</organism>
<evidence type="ECO:0008006" key="3">
    <source>
        <dbReference type="Google" id="ProtNLM"/>
    </source>
</evidence>
<protein>
    <recommendedName>
        <fullName evidence="3">DUF5133 domain-containing protein</fullName>
    </recommendedName>
</protein>
<dbReference type="RefSeq" id="WP_229903488.1">
    <property type="nucleotide sequence ID" value="NZ_BNBC01000010.1"/>
</dbReference>
<reference evidence="1" key="1">
    <citation type="journal article" date="2014" name="Int. J. Syst. Evol. Microbiol.">
        <title>Complete genome sequence of Corynebacterium casei LMG S-19264T (=DSM 44701T), isolated from a smear-ripened cheese.</title>
        <authorList>
            <consortium name="US DOE Joint Genome Institute (JGI-PGF)"/>
            <person name="Walter F."/>
            <person name="Albersmeier A."/>
            <person name="Kalinowski J."/>
            <person name="Ruckert C."/>
        </authorList>
    </citation>
    <scope>NUCLEOTIDE SEQUENCE</scope>
    <source>
        <strain evidence="1">JCM 3302</strain>
    </source>
</reference>
<comment type="caution">
    <text evidence="1">The sequence shown here is derived from an EMBL/GenBank/DDBJ whole genome shotgun (WGS) entry which is preliminary data.</text>
</comment>
<evidence type="ECO:0000313" key="2">
    <source>
        <dbReference type="Proteomes" id="UP000641386"/>
    </source>
</evidence>
<keyword evidence="2" id="KW-1185">Reference proteome</keyword>
<sequence length="55" mass="6170">MIATQAADGAETARRLEDAVYTLCVVTGIRRLDTALSVARRQMAEVMRQEQPLRH</sequence>
<reference evidence="1" key="2">
    <citation type="submission" date="2020-09" db="EMBL/GenBank/DDBJ databases">
        <authorList>
            <person name="Sun Q."/>
            <person name="Ohkuma M."/>
        </authorList>
    </citation>
    <scope>NUCLEOTIDE SEQUENCE</scope>
    <source>
        <strain evidence="1">JCM 3302</strain>
    </source>
</reference>
<gene>
    <name evidence="1" type="ORF">GCM10014715_26200</name>
</gene>
<dbReference type="Proteomes" id="UP000641386">
    <property type="component" value="Unassembled WGS sequence"/>
</dbReference>